<protein>
    <submittedName>
        <fullName evidence="2">Oxidoreductase (Fatty acid repression mutant protein)</fullName>
    </submittedName>
</protein>
<dbReference type="InterPro" id="IPR000415">
    <property type="entry name" value="Nitroreductase-like"/>
</dbReference>
<dbReference type="Pfam" id="PF00881">
    <property type="entry name" value="Nitroreductase"/>
    <property type="match status" value="1"/>
</dbReference>
<sequence length="199" mass="22685">MSKDFITATKERRSIYGISKEFVASDERIEEIVGDAVLHTPSSFNSQSGRVVVLLNEQHDKLWDITKETLRQIVPAENFAPTEEKMAAFRSGYGTVLFFEDQAVIQGLQEQFALYQDRFPVWSEHSSGMLQFVVWTALELEGYGASLQHYNPLIDQQISSEWDLPTTWKLIAQMPFGKPTALPGEKQFAPLEDRLKVIK</sequence>
<keyword evidence="3" id="KW-1185">Reference proteome</keyword>
<dbReference type="PANTHER" id="PTHR43035:SF1">
    <property type="entry name" value="FATTY ACID REPRESSION MUTANT PROTEIN 2-RELATED"/>
    <property type="match status" value="1"/>
</dbReference>
<proteinExistence type="predicted"/>
<comment type="caution">
    <text evidence="2">The sequence shown here is derived from an EMBL/GenBank/DDBJ whole genome shotgun (WGS) entry which is preliminary data.</text>
</comment>
<dbReference type="InterPro" id="IPR029479">
    <property type="entry name" value="Nitroreductase"/>
</dbReference>
<dbReference type="InterPro" id="IPR033877">
    <property type="entry name" value="Frm2/Hbn1"/>
</dbReference>
<dbReference type="EMBL" id="JAGGLB010000003">
    <property type="protein sequence ID" value="MBP1989948.1"/>
    <property type="molecule type" value="Genomic_DNA"/>
</dbReference>
<evidence type="ECO:0000259" key="1">
    <source>
        <dbReference type="Pfam" id="PF00881"/>
    </source>
</evidence>
<evidence type="ECO:0000313" key="3">
    <source>
        <dbReference type="Proteomes" id="UP001519287"/>
    </source>
</evidence>
<evidence type="ECO:0000313" key="2">
    <source>
        <dbReference type="EMBL" id="MBP1989948.1"/>
    </source>
</evidence>
<dbReference type="CDD" id="cd02140">
    <property type="entry name" value="Frm2-like"/>
    <property type="match status" value="1"/>
</dbReference>
<accession>A0ABS4IQU8</accession>
<name>A0ABS4IQU8_9BACL</name>
<dbReference type="RefSeq" id="WP_209970716.1">
    <property type="nucleotide sequence ID" value="NZ_JAGGLB010000003.1"/>
</dbReference>
<gene>
    <name evidence="2" type="ORF">J2Z66_001546</name>
</gene>
<dbReference type="PANTHER" id="PTHR43035">
    <property type="entry name" value="FATTY ACID REPRESSION MUTANT PROTEIN 2-RELATED"/>
    <property type="match status" value="1"/>
</dbReference>
<dbReference type="Gene3D" id="3.40.109.10">
    <property type="entry name" value="NADH Oxidase"/>
    <property type="match status" value="1"/>
</dbReference>
<organism evidence="2 3">
    <name type="scientific">Paenibacillus eucommiae</name>
    <dbReference type="NCBI Taxonomy" id="1355755"/>
    <lineage>
        <taxon>Bacteria</taxon>
        <taxon>Bacillati</taxon>
        <taxon>Bacillota</taxon>
        <taxon>Bacilli</taxon>
        <taxon>Bacillales</taxon>
        <taxon>Paenibacillaceae</taxon>
        <taxon>Paenibacillus</taxon>
    </lineage>
</organism>
<dbReference type="Proteomes" id="UP001519287">
    <property type="component" value="Unassembled WGS sequence"/>
</dbReference>
<reference evidence="2 3" key="1">
    <citation type="submission" date="2021-03" db="EMBL/GenBank/DDBJ databases">
        <title>Genomic Encyclopedia of Type Strains, Phase IV (KMG-IV): sequencing the most valuable type-strain genomes for metagenomic binning, comparative biology and taxonomic classification.</title>
        <authorList>
            <person name="Goeker M."/>
        </authorList>
    </citation>
    <scope>NUCLEOTIDE SEQUENCE [LARGE SCALE GENOMIC DNA]</scope>
    <source>
        <strain evidence="2 3">DSM 26048</strain>
    </source>
</reference>
<feature type="domain" description="Nitroreductase" evidence="1">
    <location>
        <begin position="10"/>
        <end position="178"/>
    </location>
</feature>
<dbReference type="SUPFAM" id="SSF55469">
    <property type="entry name" value="FMN-dependent nitroreductase-like"/>
    <property type="match status" value="1"/>
</dbReference>